<reference evidence="3" key="1">
    <citation type="submission" date="2020-05" db="EMBL/GenBank/DDBJ databases">
        <authorList>
            <person name="Chiriac C."/>
            <person name="Salcher M."/>
            <person name="Ghai R."/>
            <person name="Kavagutti S V."/>
        </authorList>
    </citation>
    <scope>NUCLEOTIDE SEQUENCE</scope>
</reference>
<dbReference type="GO" id="GO:0008476">
    <property type="term" value="F:protein-tyrosine sulfotransferase activity"/>
    <property type="evidence" value="ECO:0007669"/>
    <property type="project" value="InterPro"/>
</dbReference>
<dbReference type="InterPro" id="IPR027417">
    <property type="entry name" value="P-loop_NTPase"/>
</dbReference>
<dbReference type="Pfam" id="PF13469">
    <property type="entry name" value="Sulfotransfer_3"/>
    <property type="match status" value="1"/>
</dbReference>
<name>A0A6J6LLF4_9ZZZZ</name>
<sequence length="314" mass="35688">MKTTLIFSGGTGRSGTTIVADLLDRHPDVRSSLPIELKFVTNTGGLLDITLGSQFAPQKVQAPIPFYSLRTRRKRRMLDTEKSVKDLALFTEKINNRWWDIDSPPPAGRGLVSGITQEVFNEIFEEFKKDFFRNKKLAASEFLTRVIENQNNNQGEKLWIETTPMNIANAHRLIELSPNARFINMIRDPRDTIASLLTKNWGPNTPLEGIEWFERRITAGHQSLSKIAPHQQITIALEELAVYDRDATYARLLAFLSLDNSPEMAAFFAHNMRSESASSGRWKEEIKDPAFIPAFEAMIERLNDAGVVHYCNEH</sequence>
<dbReference type="EMBL" id="CAEZWQ010000064">
    <property type="protein sequence ID" value="CAB4662847.1"/>
    <property type="molecule type" value="Genomic_DNA"/>
</dbReference>
<organism evidence="3">
    <name type="scientific">freshwater metagenome</name>
    <dbReference type="NCBI Taxonomy" id="449393"/>
    <lineage>
        <taxon>unclassified sequences</taxon>
        <taxon>metagenomes</taxon>
        <taxon>ecological metagenomes</taxon>
    </lineage>
</organism>
<dbReference type="Gene3D" id="3.40.50.300">
    <property type="entry name" value="P-loop containing nucleotide triphosphate hydrolases"/>
    <property type="match status" value="1"/>
</dbReference>
<evidence type="ECO:0000313" key="3">
    <source>
        <dbReference type="EMBL" id="CAB4662847.1"/>
    </source>
</evidence>
<evidence type="ECO:0000256" key="1">
    <source>
        <dbReference type="ARBA" id="ARBA00022679"/>
    </source>
</evidence>
<dbReference type="PANTHER" id="PTHR12788:SF10">
    <property type="entry name" value="PROTEIN-TYROSINE SULFOTRANSFERASE"/>
    <property type="match status" value="1"/>
</dbReference>
<keyword evidence="1" id="KW-0808">Transferase</keyword>
<dbReference type="PANTHER" id="PTHR12788">
    <property type="entry name" value="PROTEIN-TYROSINE SULFOTRANSFERASE 2"/>
    <property type="match status" value="1"/>
</dbReference>
<evidence type="ECO:0000313" key="2">
    <source>
        <dbReference type="EMBL" id="CAB4596500.1"/>
    </source>
</evidence>
<gene>
    <name evidence="2" type="ORF">UFOPK1795_00902</name>
    <name evidence="3" type="ORF">UFOPK2275_00653</name>
</gene>
<dbReference type="SUPFAM" id="SSF52540">
    <property type="entry name" value="P-loop containing nucleoside triphosphate hydrolases"/>
    <property type="match status" value="1"/>
</dbReference>
<accession>A0A6J6LLF4</accession>
<dbReference type="GO" id="GO:0005794">
    <property type="term" value="C:Golgi apparatus"/>
    <property type="evidence" value="ECO:0007669"/>
    <property type="project" value="TreeGrafter"/>
</dbReference>
<dbReference type="InterPro" id="IPR026634">
    <property type="entry name" value="TPST-like"/>
</dbReference>
<protein>
    <submittedName>
        <fullName evidence="3">Unannotated protein</fullName>
    </submittedName>
</protein>
<dbReference type="EMBL" id="CAEZUG010000053">
    <property type="protein sequence ID" value="CAB4596500.1"/>
    <property type="molecule type" value="Genomic_DNA"/>
</dbReference>
<proteinExistence type="predicted"/>
<dbReference type="AlphaFoldDB" id="A0A6J6LLF4"/>